<reference evidence="1 2" key="1">
    <citation type="journal article" date="2019" name="Int. J. Syst. Evol. Microbiol.">
        <title>Photorhabdus khanii subsp. guanajuatensis subsp. nov., isolated from Heterorhabditis atacamensis, and Photorhabdus luminescens subsp. mexicana subsp. nov., isolated from Heterorhabditis mexicana entomopathogenic nematodes.</title>
        <authorList>
            <person name="Machado R.A.R."/>
            <person name="Bruno P."/>
            <person name="Arce C.C.M."/>
            <person name="Liechti N."/>
            <person name="Kohler A."/>
            <person name="Bernal J."/>
            <person name="Bruggmann R."/>
            <person name="Turlings T.C.J."/>
        </authorList>
    </citation>
    <scope>NUCLEOTIDE SEQUENCE [LARGE SCALE GENOMIC DNA]</scope>
    <source>
        <strain evidence="1 2">MEX20-17</strain>
    </source>
</reference>
<evidence type="ECO:0000313" key="1">
    <source>
        <dbReference type="EMBL" id="TDB54658.1"/>
    </source>
</evidence>
<organism evidence="1 2">
    <name type="scientific">Photorhabdus khanii subsp. guanajuatensis</name>
    <dbReference type="NCBI Taxonomy" id="2100166"/>
    <lineage>
        <taxon>Bacteria</taxon>
        <taxon>Pseudomonadati</taxon>
        <taxon>Pseudomonadota</taxon>
        <taxon>Gammaproteobacteria</taxon>
        <taxon>Enterobacterales</taxon>
        <taxon>Morganellaceae</taxon>
        <taxon>Photorhabdus</taxon>
    </lineage>
</organism>
<sequence length="345" mass="37957">MGNSRFEGFTKEEIKLAYEFDMLNRSMVMAGQNVYALQKQLYRLSAPQKLLNKMGRNALVEIKDTMIRSVPASICAGLAGAAAAPGGPALSFFASAAAGSIGGELAKPITSRTGVHTQLYPTCANNTTKDIEREVMGKLQDKLSGYPKLHELYRTYVNREYAQDFVLDTALANTPDVITSSITEGVSNWTAGTFSSMLQYGSISVSSKLALGLTAAAGLDPRGIYNKGKDTFRAMANMKPGPHAGGSLKTKKLEKLLHTYQEYLPYLEQNLLRARDCLSQLIDSLNNNPDTDRKLNVSAFMNKFPNLVLSHRKAREVSKDIISMLELLIMLEKERENEVVKETSL</sequence>
<accession>A0A4R4JKI2</accession>
<evidence type="ECO:0000313" key="2">
    <source>
        <dbReference type="Proteomes" id="UP000295598"/>
    </source>
</evidence>
<name>A0A4R4JKI2_9GAMM</name>
<proteinExistence type="predicted"/>
<protein>
    <submittedName>
        <fullName evidence="1">Uncharacterized protein</fullName>
    </submittedName>
</protein>
<comment type="caution">
    <text evidence="1">The sequence shown here is derived from an EMBL/GenBank/DDBJ whole genome shotgun (WGS) entry which is preliminary data.</text>
</comment>
<dbReference type="AlphaFoldDB" id="A0A4R4JKI2"/>
<dbReference type="EMBL" id="PUJY01000021">
    <property type="protein sequence ID" value="TDB54658.1"/>
    <property type="molecule type" value="Genomic_DNA"/>
</dbReference>
<dbReference type="Proteomes" id="UP000295598">
    <property type="component" value="Unassembled WGS sequence"/>
</dbReference>
<dbReference type="RefSeq" id="WP_132354891.1">
    <property type="nucleotide sequence ID" value="NZ_CAWOJO010000021.1"/>
</dbReference>
<gene>
    <name evidence="1" type="ORF">C5467_13645</name>
</gene>